<dbReference type="InterPro" id="IPR002347">
    <property type="entry name" value="SDR_fam"/>
</dbReference>
<proteinExistence type="inferred from homology"/>
<sequence>MQAATYSEQKAVPDFCGQRLNWTPEERDEYISNIKVVDLPRLEEPYPINNFFTAGTPKTKRKWWDACWKERPLADPRYNKGQRRAIINLDKSRLRYVIKQGESVIFRNADTKELVLERERLLNLKARGMAGLLWNMTRSRLPPEIIAEYNDLIEEYDLPRMDMMRDGDTFSFKIDRKKVTFRDLELPPPSGLSAINYARYTHKETNGNNWIVACTCKALRTPDKGGIFYLASYGIMMEGPEKRTGYEVPPDGEINTGMVFEVSKAIKNARYNSDWLNERARPKLSKLPGQTAARVNKQTSHKPTNLKTAPKTFPLQVQQGPGQREIWILQYSPRQAFTYSHHAVVKSWSVAKAAGSQTDVDAVYKKAIHESGHADVLVNSHGAMNVGSSGAADPSKWWENFGINICGVCNMYRGLVGATGGSGIIIDATSLAASFVVSGMSGCGAAKQAVIKFGEYLTVEQPALRVSSIHPGMVKAENGHSMVVELPSIFQEQGCPSGLLDSCV</sequence>
<dbReference type="Proteomes" id="UP000294003">
    <property type="component" value="Unassembled WGS sequence"/>
</dbReference>
<dbReference type="PANTHER" id="PTHR43391">
    <property type="entry name" value="RETINOL DEHYDROGENASE-RELATED"/>
    <property type="match status" value="1"/>
</dbReference>
<feature type="compositionally biased region" description="Polar residues" evidence="4">
    <location>
        <begin position="296"/>
        <end position="307"/>
    </location>
</feature>
<gene>
    <name evidence="5" type="ORF">DL762_002814</name>
</gene>
<evidence type="ECO:0000256" key="4">
    <source>
        <dbReference type="SAM" id="MobiDB-lite"/>
    </source>
</evidence>
<reference evidence="5 6" key="1">
    <citation type="submission" date="2018-06" db="EMBL/GenBank/DDBJ databases">
        <title>Complete Genomes of Monosporascus.</title>
        <authorList>
            <person name="Robinson A.J."/>
            <person name="Natvig D.O."/>
        </authorList>
    </citation>
    <scope>NUCLEOTIDE SEQUENCE [LARGE SCALE GENOMIC DNA]</scope>
    <source>
        <strain evidence="5 6">CBS 609.92</strain>
    </source>
</reference>
<dbReference type="SUPFAM" id="SSF51735">
    <property type="entry name" value="NAD(P)-binding Rossmann-fold domains"/>
    <property type="match status" value="1"/>
</dbReference>
<evidence type="ECO:0000313" key="6">
    <source>
        <dbReference type="Proteomes" id="UP000294003"/>
    </source>
</evidence>
<evidence type="ECO:0000256" key="1">
    <source>
        <dbReference type="ARBA" id="ARBA00006484"/>
    </source>
</evidence>
<dbReference type="CDD" id="cd05233">
    <property type="entry name" value="SDR_c"/>
    <property type="match status" value="1"/>
</dbReference>
<organism evidence="5 6">
    <name type="scientific">Monosporascus cannonballus</name>
    <dbReference type="NCBI Taxonomy" id="155416"/>
    <lineage>
        <taxon>Eukaryota</taxon>
        <taxon>Fungi</taxon>
        <taxon>Dikarya</taxon>
        <taxon>Ascomycota</taxon>
        <taxon>Pezizomycotina</taxon>
        <taxon>Sordariomycetes</taxon>
        <taxon>Xylariomycetidae</taxon>
        <taxon>Xylariales</taxon>
        <taxon>Xylariales incertae sedis</taxon>
        <taxon>Monosporascus</taxon>
    </lineage>
</organism>
<keyword evidence="2" id="KW-0521">NADP</keyword>
<dbReference type="PANTHER" id="PTHR43391:SF14">
    <property type="entry name" value="DEHYDROGENASE_REDUCTASE SDR FAMILY PROTEIN 7-LIKE"/>
    <property type="match status" value="1"/>
</dbReference>
<comment type="caution">
    <text evidence="5">The sequence shown here is derived from an EMBL/GenBank/DDBJ whole genome shotgun (WGS) entry which is preliminary data.</text>
</comment>
<protein>
    <submittedName>
        <fullName evidence="5">Uncharacterized protein</fullName>
    </submittedName>
</protein>
<comment type="similarity">
    <text evidence="1">Belongs to the short-chain dehydrogenases/reductases (SDR) family.</text>
</comment>
<dbReference type="InterPro" id="IPR036291">
    <property type="entry name" value="NAD(P)-bd_dom_sf"/>
</dbReference>
<dbReference type="Gene3D" id="3.40.50.720">
    <property type="entry name" value="NAD(P)-binding Rossmann-like Domain"/>
    <property type="match status" value="1"/>
</dbReference>
<feature type="region of interest" description="Disordered" evidence="4">
    <location>
        <begin position="288"/>
        <end position="308"/>
    </location>
</feature>
<evidence type="ECO:0000256" key="2">
    <source>
        <dbReference type="ARBA" id="ARBA00022857"/>
    </source>
</evidence>
<keyword evidence="6" id="KW-1185">Reference proteome</keyword>
<dbReference type="PRINTS" id="PR00081">
    <property type="entry name" value="GDHRDH"/>
</dbReference>
<accession>A0ABY0HCE1</accession>
<evidence type="ECO:0000313" key="5">
    <source>
        <dbReference type="EMBL" id="RYO90205.1"/>
    </source>
</evidence>
<name>A0ABY0HCE1_9PEZI</name>
<keyword evidence="3" id="KW-0560">Oxidoreductase</keyword>
<evidence type="ECO:0000256" key="3">
    <source>
        <dbReference type="ARBA" id="ARBA00023002"/>
    </source>
</evidence>
<dbReference type="EMBL" id="QJNS01000060">
    <property type="protein sequence ID" value="RYO90205.1"/>
    <property type="molecule type" value="Genomic_DNA"/>
</dbReference>
<dbReference type="Pfam" id="PF00106">
    <property type="entry name" value="adh_short"/>
    <property type="match status" value="1"/>
</dbReference>